<gene>
    <name evidence="2" type="ORF">MBJ925_LOCUS15053</name>
</gene>
<dbReference type="AlphaFoldDB" id="A0A816QM64"/>
<feature type="non-terminal residue" evidence="2">
    <location>
        <position position="1"/>
    </location>
</feature>
<reference evidence="2" key="1">
    <citation type="submission" date="2021-02" db="EMBL/GenBank/DDBJ databases">
        <authorList>
            <person name="Nowell W R."/>
        </authorList>
    </citation>
    <scope>NUCLEOTIDE SEQUENCE</scope>
</reference>
<sequence length="145" mass="17395">QNELSYERQVRIEQLTSTAPFEYFSSLIVEGYQKQIDELRQKLSENNEERTLLRDRHNEIKRELTLTKYKEELISLVEERNELIEQPAISLIEHQHEIELKQSIDVENQTDEDIEVLHEQLNDLNDKNLTLLSQIESQHELKRQK</sequence>
<feature type="coiled-coil region" evidence="1">
    <location>
        <begin position="29"/>
        <end position="134"/>
    </location>
</feature>
<accession>A0A816QM64</accession>
<keyword evidence="1" id="KW-0175">Coiled coil</keyword>
<dbReference type="Proteomes" id="UP000663824">
    <property type="component" value="Unassembled WGS sequence"/>
</dbReference>
<protein>
    <submittedName>
        <fullName evidence="2">Uncharacterized protein</fullName>
    </submittedName>
</protein>
<evidence type="ECO:0000256" key="1">
    <source>
        <dbReference type="SAM" id="Coils"/>
    </source>
</evidence>
<comment type="caution">
    <text evidence="2">The sequence shown here is derived from an EMBL/GenBank/DDBJ whole genome shotgun (WGS) entry which is preliminary data.</text>
</comment>
<proteinExistence type="predicted"/>
<name>A0A816QM64_9BILA</name>
<dbReference type="EMBL" id="CAJNRE010007033">
    <property type="protein sequence ID" value="CAF2061698.1"/>
    <property type="molecule type" value="Genomic_DNA"/>
</dbReference>
<organism evidence="2 3">
    <name type="scientific">Rotaria magnacalcarata</name>
    <dbReference type="NCBI Taxonomy" id="392030"/>
    <lineage>
        <taxon>Eukaryota</taxon>
        <taxon>Metazoa</taxon>
        <taxon>Spiralia</taxon>
        <taxon>Gnathifera</taxon>
        <taxon>Rotifera</taxon>
        <taxon>Eurotatoria</taxon>
        <taxon>Bdelloidea</taxon>
        <taxon>Philodinida</taxon>
        <taxon>Philodinidae</taxon>
        <taxon>Rotaria</taxon>
    </lineage>
</organism>
<evidence type="ECO:0000313" key="3">
    <source>
        <dbReference type="Proteomes" id="UP000663824"/>
    </source>
</evidence>
<evidence type="ECO:0000313" key="2">
    <source>
        <dbReference type="EMBL" id="CAF2061698.1"/>
    </source>
</evidence>